<evidence type="ECO:0000256" key="12">
    <source>
        <dbReference type="ARBA" id="ARBA00075375"/>
    </source>
</evidence>
<evidence type="ECO:0000259" key="16">
    <source>
        <dbReference type="PROSITE" id="PS50011"/>
    </source>
</evidence>
<organism evidence="17 18">
    <name type="scientific">Strongylocentrotus purpuratus</name>
    <name type="common">Purple sea urchin</name>
    <dbReference type="NCBI Taxonomy" id="7668"/>
    <lineage>
        <taxon>Eukaryota</taxon>
        <taxon>Metazoa</taxon>
        <taxon>Echinodermata</taxon>
        <taxon>Eleutherozoa</taxon>
        <taxon>Echinozoa</taxon>
        <taxon>Echinoidea</taxon>
        <taxon>Euechinoidea</taxon>
        <taxon>Echinacea</taxon>
        <taxon>Camarodonta</taxon>
        <taxon>Echinidea</taxon>
        <taxon>Strongylocentrotidae</taxon>
        <taxon>Strongylocentrotus</taxon>
    </lineage>
</organism>
<evidence type="ECO:0000256" key="4">
    <source>
        <dbReference type="ARBA" id="ARBA00022527"/>
    </source>
</evidence>
<dbReference type="GO" id="GO:0007224">
    <property type="term" value="P:smoothened signaling pathway"/>
    <property type="evidence" value="ECO:0000318"/>
    <property type="project" value="GO_Central"/>
</dbReference>
<evidence type="ECO:0000256" key="1">
    <source>
        <dbReference type="ARBA" id="ARBA00004245"/>
    </source>
</evidence>
<dbReference type="SUPFAM" id="SSF56112">
    <property type="entry name" value="Protein kinase-like (PK-like)"/>
    <property type="match status" value="1"/>
</dbReference>
<dbReference type="InterPro" id="IPR016024">
    <property type="entry name" value="ARM-type_fold"/>
</dbReference>
<dbReference type="PANTHER" id="PTHR22983:SF6">
    <property type="entry name" value="SERINE_THREONINE-PROTEIN KINASE 36"/>
    <property type="match status" value="1"/>
</dbReference>
<feature type="transmembrane region" description="Helical" evidence="15">
    <location>
        <begin position="785"/>
        <end position="804"/>
    </location>
</feature>
<evidence type="ECO:0000256" key="11">
    <source>
        <dbReference type="ARBA" id="ARBA00048679"/>
    </source>
</evidence>
<dbReference type="EnsemblMetazoa" id="XM_030991917">
    <property type="protein sequence ID" value="XP_030847777"/>
    <property type="gene ID" value="LOC587829"/>
</dbReference>
<evidence type="ECO:0000256" key="9">
    <source>
        <dbReference type="ARBA" id="ARBA00023212"/>
    </source>
</evidence>
<dbReference type="AlphaFoldDB" id="A0A7M7P9G1"/>
<feature type="region of interest" description="Disordered" evidence="14">
    <location>
        <begin position="269"/>
        <end position="362"/>
    </location>
</feature>
<protein>
    <recommendedName>
        <fullName evidence="2">non-specific serine/threonine protein kinase</fullName>
        <ecNumber evidence="2">2.7.11.1</ecNumber>
    </recommendedName>
    <alternativeName>
        <fullName evidence="12">Fused homolog</fullName>
    </alternativeName>
</protein>
<dbReference type="InParanoid" id="A0A7M7P9G1"/>
<dbReference type="FunFam" id="3.30.200.20:FF:000042">
    <property type="entry name" value="Aurora kinase A"/>
    <property type="match status" value="1"/>
</dbReference>
<evidence type="ECO:0000256" key="2">
    <source>
        <dbReference type="ARBA" id="ARBA00012513"/>
    </source>
</evidence>
<evidence type="ECO:0000256" key="3">
    <source>
        <dbReference type="ARBA" id="ARBA00022490"/>
    </source>
</evidence>
<keyword evidence="9" id="KW-0206">Cytoskeleton</keyword>
<evidence type="ECO:0000313" key="17">
    <source>
        <dbReference type="EnsemblMetazoa" id="XP_030847777"/>
    </source>
</evidence>
<dbReference type="CDD" id="cd14002">
    <property type="entry name" value="STKc_STK36"/>
    <property type="match status" value="1"/>
</dbReference>
<dbReference type="Pfam" id="PF00069">
    <property type="entry name" value="Pkinase"/>
    <property type="match status" value="1"/>
</dbReference>
<dbReference type="RefSeq" id="XP_030847777.1">
    <property type="nucleotide sequence ID" value="XM_030991917.1"/>
</dbReference>
<dbReference type="OMA" id="ESARHCI"/>
<evidence type="ECO:0000256" key="8">
    <source>
        <dbReference type="ARBA" id="ARBA00022840"/>
    </source>
</evidence>
<keyword evidence="3" id="KW-0963">Cytoplasm</keyword>
<reference evidence="18" key="1">
    <citation type="submission" date="2015-02" db="EMBL/GenBank/DDBJ databases">
        <title>Genome sequencing for Strongylocentrotus purpuratus.</title>
        <authorList>
            <person name="Murali S."/>
            <person name="Liu Y."/>
            <person name="Vee V."/>
            <person name="English A."/>
            <person name="Wang M."/>
            <person name="Skinner E."/>
            <person name="Han Y."/>
            <person name="Muzny D.M."/>
            <person name="Worley K.C."/>
            <person name="Gibbs R.A."/>
        </authorList>
    </citation>
    <scope>NUCLEOTIDE SEQUENCE</scope>
</reference>
<evidence type="ECO:0000256" key="14">
    <source>
        <dbReference type="SAM" id="MobiDB-lite"/>
    </source>
</evidence>
<dbReference type="EC" id="2.7.11.1" evidence="2"/>
<feature type="compositionally biased region" description="Basic and acidic residues" evidence="14">
    <location>
        <begin position="312"/>
        <end position="334"/>
    </location>
</feature>
<keyword evidence="4" id="KW-0723">Serine/threonine-protein kinase</keyword>
<dbReference type="RefSeq" id="XP_030847778.1">
    <property type="nucleotide sequence ID" value="XM_030991918.1"/>
</dbReference>
<comment type="catalytic activity">
    <reaction evidence="11">
        <text>L-seryl-[protein] + ATP = O-phospho-L-seryl-[protein] + ADP + H(+)</text>
        <dbReference type="Rhea" id="RHEA:17989"/>
        <dbReference type="Rhea" id="RHEA-COMP:9863"/>
        <dbReference type="Rhea" id="RHEA-COMP:11604"/>
        <dbReference type="ChEBI" id="CHEBI:15378"/>
        <dbReference type="ChEBI" id="CHEBI:29999"/>
        <dbReference type="ChEBI" id="CHEBI:30616"/>
        <dbReference type="ChEBI" id="CHEBI:83421"/>
        <dbReference type="ChEBI" id="CHEBI:456216"/>
        <dbReference type="EC" id="2.7.11.1"/>
    </reaction>
</comment>
<dbReference type="GeneID" id="587829"/>
<comment type="subcellular location">
    <subcellularLocation>
        <location evidence="1">Cytoplasm</location>
        <location evidence="1">Cytoskeleton</location>
    </subcellularLocation>
</comment>
<keyword evidence="15" id="KW-0472">Membrane</keyword>
<evidence type="ECO:0000256" key="5">
    <source>
        <dbReference type="ARBA" id="ARBA00022679"/>
    </source>
</evidence>
<dbReference type="SMART" id="SM00220">
    <property type="entry name" value="S_TKc"/>
    <property type="match status" value="1"/>
</dbReference>
<dbReference type="PANTHER" id="PTHR22983">
    <property type="entry name" value="PROTEIN KINASE RELATED"/>
    <property type="match status" value="1"/>
</dbReference>
<dbReference type="KEGG" id="spu:587829"/>
<dbReference type="InterPro" id="IPR000719">
    <property type="entry name" value="Prot_kinase_dom"/>
</dbReference>
<dbReference type="SUPFAM" id="SSF48371">
    <property type="entry name" value="ARM repeat"/>
    <property type="match status" value="1"/>
</dbReference>
<dbReference type="CTD" id="27148"/>
<dbReference type="PROSITE" id="PS00108">
    <property type="entry name" value="PROTEIN_KINASE_ST"/>
    <property type="match status" value="1"/>
</dbReference>
<keyword evidence="6 13" id="KW-0547">Nucleotide-binding</keyword>
<dbReference type="InterPro" id="IPR017441">
    <property type="entry name" value="Protein_kinase_ATP_BS"/>
</dbReference>
<feature type="domain" description="Protein kinase" evidence="16">
    <location>
        <begin position="4"/>
        <end position="254"/>
    </location>
</feature>
<feature type="compositionally biased region" description="Basic and acidic residues" evidence="14">
    <location>
        <begin position="277"/>
        <end position="286"/>
    </location>
</feature>
<evidence type="ECO:0000256" key="10">
    <source>
        <dbReference type="ARBA" id="ARBA00047899"/>
    </source>
</evidence>
<keyword evidence="5" id="KW-0808">Transferase</keyword>
<dbReference type="OrthoDB" id="266718at2759"/>
<dbReference type="Gene3D" id="1.10.510.10">
    <property type="entry name" value="Transferase(Phosphotransferase) domain 1"/>
    <property type="match status" value="1"/>
</dbReference>
<evidence type="ECO:0000256" key="7">
    <source>
        <dbReference type="ARBA" id="ARBA00022777"/>
    </source>
</evidence>
<dbReference type="InterPro" id="IPR008271">
    <property type="entry name" value="Ser/Thr_kinase_AS"/>
</dbReference>
<dbReference type="GO" id="GO:0004674">
    <property type="term" value="F:protein serine/threonine kinase activity"/>
    <property type="evidence" value="ECO:0007669"/>
    <property type="project" value="UniProtKB-KW"/>
</dbReference>
<dbReference type="GO" id="GO:0005856">
    <property type="term" value="C:cytoskeleton"/>
    <property type="evidence" value="ECO:0007669"/>
    <property type="project" value="UniProtKB-SubCell"/>
</dbReference>
<feature type="compositionally biased region" description="Basic and acidic residues" evidence="14">
    <location>
        <begin position="349"/>
        <end position="362"/>
    </location>
</feature>
<evidence type="ECO:0000256" key="15">
    <source>
        <dbReference type="SAM" id="Phobius"/>
    </source>
</evidence>
<comment type="catalytic activity">
    <reaction evidence="10">
        <text>L-threonyl-[protein] + ATP = O-phospho-L-threonyl-[protein] + ADP + H(+)</text>
        <dbReference type="Rhea" id="RHEA:46608"/>
        <dbReference type="Rhea" id="RHEA-COMP:11060"/>
        <dbReference type="Rhea" id="RHEA-COMP:11605"/>
        <dbReference type="ChEBI" id="CHEBI:15378"/>
        <dbReference type="ChEBI" id="CHEBI:30013"/>
        <dbReference type="ChEBI" id="CHEBI:30616"/>
        <dbReference type="ChEBI" id="CHEBI:61977"/>
        <dbReference type="ChEBI" id="CHEBI:456216"/>
        <dbReference type="EC" id="2.7.11.1"/>
    </reaction>
</comment>
<name>A0A7M7P9G1_STRPU</name>
<evidence type="ECO:0000256" key="13">
    <source>
        <dbReference type="PROSITE-ProRule" id="PRU10141"/>
    </source>
</evidence>
<sequence>MENYHVLELIGEGSFGKVYRGRRKFTGKIVALKFIPKLGRSDKELDSLRKEIEIMKEMHHPNIIEMLDTFETDKEVVAVTDYAEGELFQILEDDGTLPEEQVKEIACQLLSALYYLHAHRILHRDMKPQNILLGKGGVVKLCDFGFARAMSINTLVLTSIKGTPLYMAPELVEEKPYDHTADLWSLGCILYELFVGTPPFYTNSIFQLVSLIIKDPVKWPKNMEPEFKDFLQGLLTKSAKHRLTWPALLYHPFVDGGVKVSDSLTEHPFTQAPSAEEVARKEKAVQEKSSNVAPGTTIMRKLKQREQGPPTEEQKDGAGGDGKKPHKPSSEKAKAKPRIAKSEPWPSVKEQEPTPRENRITHDYKQEFPSVEVESRRVLKKEGGKAKDMRKSIDNVRLQEEDVDSEDEWDSLCDITNPDTTDPRSIEALLQDKAFVERIASRLEETSKQTLEGMLEGASRLRLVLHVINNLLAYKGFADLLTDFCHMTKVPMLPLDVLSKMKDNSTVKEQAWFVQILTDLVSVMAAYVMSDVAIELNIDRTKDVMEAALNFAGILPWLIHIKEDEDLNLRAQSVCCFIYQCEVMDRAHEEFVTGYYAGLATTHLPVVTALLKTLEQDEALVKKVTSGPEGEAFGDRWEQMCGVAIGGLAELVYLQQGLDTCVEGKRKMAASLGDLFAEPSHHVLTDNLMKYIAHPSFCENALKTIYFGCQMSPQLSKYIACKEEHVSLILLVLQGKTEIEDMSQNTVYEMCTHILSTLTVQLQAIPEILLNSSPLFAAILLDSQIASHTVSTIISIVIIISLLLS</sequence>
<proteinExistence type="predicted"/>
<keyword evidence="15" id="KW-1133">Transmembrane helix</keyword>
<dbReference type="PROSITE" id="PS00107">
    <property type="entry name" value="PROTEIN_KINASE_ATP"/>
    <property type="match status" value="1"/>
</dbReference>
<evidence type="ECO:0000256" key="6">
    <source>
        <dbReference type="ARBA" id="ARBA00022741"/>
    </source>
</evidence>
<dbReference type="FunFam" id="1.10.510.10:FF:000292">
    <property type="entry name" value="Serine/threonine-protein kinase 36"/>
    <property type="match status" value="1"/>
</dbReference>
<dbReference type="InterPro" id="IPR011009">
    <property type="entry name" value="Kinase-like_dom_sf"/>
</dbReference>
<dbReference type="EnsemblMetazoa" id="XM_030991918">
    <property type="protein sequence ID" value="XP_030847778"/>
    <property type="gene ID" value="LOC587829"/>
</dbReference>
<accession>A0A7M7P9G1</accession>
<keyword evidence="8 13" id="KW-0067">ATP-binding</keyword>
<evidence type="ECO:0000313" key="18">
    <source>
        <dbReference type="Proteomes" id="UP000007110"/>
    </source>
</evidence>
<dbReference type="Proteomes" id="UP000007110">
    <property type="component" value="Unassembled WGS sequence"/>
</dbReference>
<dbReference type="GO" id="GO:0005737">
    <property type="term" value="C:cytoplasm"/>
    <property type="evidence" value="ECO:0000318"/>
    <property type="project" value="GO_Central"/>
</dbReference>
<dbReference type="GO" id="GO:0005524">
    <property type="term" value="F:ATP binding"/>
    <property type="evidence" value="ECO:0007669"/>
    <property type="project" value="UniProtKB-UniRule"/>
</dbReference>
<reference evidence="17" key="2">
    <citation type="submission" date="2021-01" db="UniProtKB">
        <authorList>
            <consortium name="EnsemblMetazoa"/>
        </authorList>
    </citation>
    <scope>IDENTIFICATION</scope>
</reference>
<keyword evidence="7" id="KW-0418">Kinase</keyword>
<keyword evidence="15" id="KW-0812">Transmembrane</keyword>
<dbReference type="PROSITE" id="PS50011">
    <property type="entry name" value="PROTEIN_KINASE_DOM"/>
    <property type="match status" value="1"/>
</dbReference>
<keyword evidence="18" id="KW-1185">Reference proteome</keyword>
<feature type="binding site" evidence="13">
    <location>
        <position position="33"/>
    </location>
    <ligand>
        <name>ATP</name>
        <dbReference type="ChEBI" id="CHEBI:30616"/>
    </ligand>
</feature>